<keyword evidence="3" id="KW-1185">Reference proteome</keyword>
<feature type="domain" description="Calcineurin-like phosphoesterase" evidence="1">
    <location>
        <begin position="3"/>
        <end position="207"/>
    </location>
</feature>
<organism evidence="2 3">
    <name type="scientific">Arthrobacter deserti</name>
    <dbReference type="NCBI Taxonomy" id="1742687"/>
    <lineage>
        <taxon>Bacteria</taxon>
        <taxon>Bacillati</taxon>
        <taxon>Actinomycetota</taxon>
        <taxon>Actinomycetes</taxon>
        <taxon>Micrococcales</taxon>
        <taxon>Micrococcaceae</taxon>
        <taxon>Arthrobacter</taxon>
    </lineage>
</organism>
<gene>
    <name evidence="2" type="ORF">HER39_06320</name>
</gene>
<evidence type="ECO:0000313" key="2">
    <source>
        <dbReference type="EMBL" id="NKX50189.1"/>
    </source>
</evidence>
<dbReference type="EMBL" id="JAAZSR010000069">
    <property type="protein sequence ID" value="NKX50189.1"/>
    <property type="molecule type" value="Genomic_DNA"/>
</dbReference>
<comment type="caution">
    <text evidence="2">The sequence shown here is derived from an EMBL/GenBank/DDBJ whole genome shotgun (WGS) entry which is preliminary data.</text>
</comment>
<proteinExistence type="predicted"/>
<dbReference type="SUPFAM" id="SSF56300">
    <property type="entry name" value="Metallo-dependent phosphatases"/>
    <property type="match status" value="1"/>
</dbReference>
<dbReference type="CDD" id="cd00838">
    <property type="entry name" value="MPP_superfamily"/>
    <property type="match status" value="1"/>
</dbReference>
<dbReference type="InterPro" id="IPR029052">
    <property type="entry name" value="Metallo-depent_PP-like"/>
</dbReference>
<dbReference type="Proteomes" id="UP000523795">
    <property type="component" value="Unassembled WGS sequence"/>
</dbReference>
<name>A0ABX1JMV8_9MICC</name>
<dbReference type="Pfam" id="PF00149">
    <property type="entry name" value="Metallophos"/>
    <property type="match status" value="1"/>
</dbReference>
<dbReference type="InterPro" id="IPR004843">
    <property type="entry name" value="Calcineurin-like_PHP"/>
</dbReference>
<reference evidence="2 3" key="1">
    <citation type="submission" date="2020-04" db="EMBL/GenBank/DDBJ databases">
        <authorList>
            <person name="Liu S."/>
        </authorList>
    </citation>
    <scope>NUCLEOTIDE SEQUENCE [LARGE SCALE GENOMIC DNA]</scope>
    <source>
        <strain evidence="2 3">CGMCC 1.15091</strain>
    </source>
</reference>
<dbReference type="Gene3D" id="3.60.21.10">
    <property type="match status" value="1"/>
</dbReference>
<evidence type="ECO:0000313" key="3">
    <source>
        <dbReference type="Proteomes" id="UP000523795"/>
    </source>
</evidence>
<protein>
    <submittedName>
        <fullName evidence="2">Metallophosphoesterase</fullName>
    </submittedName>
</protein>
<evidence type="ECO:0000259" key="1">
    <source>
        <dbReference type="Pfam" id="PF00149"/>
    </source>
</evidence>
<accession>A0ABX1JMV8</accession>
<sequence length="255" mass="28255">MARILVAGDWHGNIPWMETALRHAAGAGCTALIQVGDLAVLWPAGNGGDKFTRGLQRRLDEHRITMVSVDGNHDVHPLLRSLPLNAEGFGVLSHRLLYAPRGHRWEMGGVRSGALGGAYSIDRVRRKLGRAWWEEEEIAEADVERLGSGPLDVLITHEVPAGIDVVSPFPRRLLEALEPDSYTSRILVRDAVRNTRPRLVLSGHRHQRLTAVMPGTETRVHVLHKESFTGNLVSLDLETLAVEDVRVVRASERRG</sequence>